<dbReference type="EMBL" id="CP034545">
    <property type="protein sequence ID" value="AZQ51269.1"/>
    <property type="molecule type" value="Genomic_DNA"/>
</dbReference>
<accession>A0A3S9N6G1</accession>
<evidence type="ECO:0000313" key="2">
    <source>
        <dbReference type="EMBL" id="AZQ51269.1"/>
    </source>
</evidence>
<gene>
    <name evidence="2" type="primary">tssJ</name>
    <name evidence="2" type="ORF">D5R55_09770</name>
</gene>
<organism evidence="2 3">
    <name type="scientific">Burkholderia cenocepacia</name>
    <dbReference type="NCBI Taxonomy" id="95486"/>
    <lineage>
        <taxon>Bacteria</taxon>
        <taxon>Pseudomonadati</taxon>
        <taxon>Pseudomonadota</taxon>
        <taxon>Betaproteobacteria</taxon>
        <taxon>Burkholderiales</taxon>
        <taxon>Burkholderiaceae</taxon>
        <taxon>Burkholderia</taxon>
        <taxon>Burkholderia cepacia complex</taxon>
    </lineage>
</organism>
<dbReference type="AlphaFoldDB" id="A0A3S9N6G1"/>
<dbReference type="PANTHER" id="PTHR37625:SF5">
    <property type="entry name" value="LIPOPROTEIN"/>
    <property type="match status" value="1"/>
</dbReference>
<reference evidence="2 3" key="1">
    <citation type="submission" date="2018-12" db="EMBL/GenBank/DDBJ databases">
        <title>Cadmium resistance mechanism in endophytic bacteria Burkholderia cenocepacia YG-3.</title>
        <authorList>
            <person name="Zhang X."/>
            <person name="Wang X."/>
            <person name="Zhu Y."/>
        </authorList>
    </citation>
    <scope>NUCLEOTIDE SEQUENCE [LARGE SCALE GENOMIC DNA]</scope>
    <source>
        <strain evidence="2 3">YG-3</strain>
    </source>
</reference>
<dbReference type="RefSeq" id="WP_126361765.1">
    <property type="nucleotide sequence ID" value="NZ_CP034545.1"/>
</dbReference>
<dbReference type="PANTHER" id="PTHR37625">
    <property type="entry name" value="OUTER MEMBRANE LIPOPROTEIN-RELATED"/>
    <property type="match status" value="1"/>
</dbReference>
<keyword evidence="2" id="KW-0449">Lipoprotein</keyword>
<proteinExistence type="predicted"/>
<feature type="region of interest" description="Disordered" evidence="1">
    <location>
        <begin position="298"/>
        <end position="377"/>
    </location>
</feature>
<dbReference type="InterPro" id="IPR038706">
    <property type="entry name" value="Type_VI_SciN-like_sf"/>
</dbReference>
<evidence type="ECO:0000313" key="3">
    <source>
        <dbReference type="Proteomes" id="UP000277191"/>
    </source>
</evidence>
<name>A0A3S9N6G1_9BURK</name>
<protein>
    <submittedName>
        <fullName evidence="2">Type VI secretion system lipoprotein TssJ</fullName>
    </submittedName>
</protein>
<sequence>MKRSLALLLVGLLLAGCSTVGNVFKKTGRVLMDPSIPVGAPDDQPTQIALSLYASADVNPNPVSASAADSAAVVDEPTEEKLVGEGPYSVSFNGATKGELISGLRALLDHLQGEEGIVPLPSHGTGRPLPNSLTVTPTGKPPLPPDGQLRRSPLLADAPGVAPNLGQYRKGDSLAAASALAPASPAQASSTTATPVAFQVLQLKDDSMLENADLDLVSQNPKKALGSTFIAADDYTLAPGQFKFIEFSPIEDKARYVAVVAAFHDVNATRRYDVFRLEPRGRKYALLVTLQDTRVTITNEAYRAPDPSREPARGAQDPQRKPVRGARDLLREPTDSAPDLLREPTDRARDLLRKPPSRPQLFRGLSREAATQTSKQP</sequence>
<dbReference type="Proteomes" id="UP000277191">
    <property type="component" value="Chromosome 1"/>
</dbReference>
<dbReference type="NCBIfam" id="TIGR03352">
    <property type="entry name" value="VI_chp_3"/>
    <property type="match status" value="1"/>
</dbReference>
<feature type="compositionally biased region" description="Basic and acidic residues" evidence="1">
    <location>
        <begin position="325"/>
        <end position="353"/>
    </location>
</feature>
<dbReference type="InterPro" id="IPR017734">
    <property type="entry name" value="T6SS_SciN"/>
</dbReference>
<dbReference type="Pfam" id="PF12790">
    <property type="entry name" value="T6SS-SciN"/>
    <property type="match status" value="1"/>
</dbReference>
<feature type="region of interest" description="Disordered" evidence="1">
    <location>
        <begin position="120"/>
        <end position="162"/>
    </location>
</feature>
<dbReference type="Gene3D" id="2.60.40.4150">
    <property type="entry name" value="Type VI secretion system, lipoprotein SciN"/>
    <property type="match status" value="1"/>
</dbReference>
<dbReference type="PROSITE" id="PS51257">
    <property type="entry name" value="PROKAR_LIPOPROTEIN"/>
    <property type="match status" value="1"/>
</dbReference>
<evidence type="ECO:0000256" key="1">
    <source>
        <dbReference type="SAM" id="MobiDB-lite"/>
    </source>
</evidence>